<proteinExistence type="predicted"/>
<organism evidence="2 3">
    <name type="scientific">Golovinomyces cichoracearum</name>
    <dbReference type="NCBI Taxonomy" id="62708"/>
    <lineage>
        <taxon>Eukaryota</taxon>
        <taxon>Fungi</taxon>
        <taxon>Dikarya</taxon>
        <taxon>Ascomycota</taxon>
        <taxon>Pezizomycotina</taxon>
        <taxon>Leotiomycetes</taxon>
        <taxon>Erysiphales</taxon>
        <taxon>Erysiphaceae</taxon>
        <taxon>Golovinomyces</taxon>
    </lineage>
</organism>
<dbReference type="SUPFAM" id="SSF53335">
    <property type="entry name" value="S-adenosyl-L-methionine-dependent methyltransferases"/>
    <property type="match status" value="1"/>
</dbReference>
<gene>
    <name evidence="2" type="ORF">GcM3_151006</name>
</gene>
<evidence type="ECO:0000256" key="1">
    <source>
        <dbReference type="SAM" id="MobiDB-lite"/>
    </source>
</evidence>
<protein>
    <submittedName>
        <fullName evidence="2">Secondary metabolism regulator laeA</fullName>
    </submittedName>
</protein>
<feature type="region of interest" description="Disordered" evidence="1">
    <location>
        <begin position="1"/>
        <end position="39"/>
    </location>
</feature>
<dbReference type="Proteomes" id="UP000283383">
    <property type="component" value="Unassembled WGS sequence"/>
</dbReference>
<dbReference type="PANTHER" id="PTHR43591">
    <property type="entry name" value="METHYLTRANSFERASE"/>
    <property type="match status" value="1"/>
</dbReference>
<name>A0A420HXC3_9PEZI</name>
<feature type="compositionally biased region" description="Acidic residues" evidence="1">
    <location>
        <begin position="25"/>
        <end position="37"/>
    </location>
</feature>
<reference evidence="2 3" key="1">
    <citation type="journal article" date="2018" name="BMC Genomics">
        <title>Comparative genome analyses reveal sequence features reflecting distinct modes of host-adaptation between dicot and monocot powdery mildew.</title>
        <authorList>
            <person name="Wu Y."/>
            <person name="Ma X."/>
            <person name="Pan Z."/>
            <person name="Kale S.D."/>
            <person name="Song Y."/>
            <person name="King H."/>
            <person name="Zhang Q."/>
            <person name="Presley C."/>
            <person name="Deng X."/>
            <person name="Wei C.I."/>
            <person name="Xiao S."/>
        </authorList>
    </citation>
    <scope>NUCLEOTIDE SEQUENCE [LARGE SCALE GENOMIC DNA]</scope>
    <source>
        <strain evidence="2">UMSG3</strain>
    </source>
</reference>
<dbReference type="GO" id="GO:0008168">
    <property type="term" value="F:methyltransferase activity"/>
    <property type="evidence" value="ECO:0007669"/>
    <property type="project" value="TreeGrafter"/>
</dbReference>
<accession>A0A420HXC3</accession>
<dbReference type="CDD" id="cd02440">
    <property type="entry name" value="AdoMet_MTases"/>
    <property type="match status" value="1"/>
</dbReference>
<evidence type="ECO:0000313" key="3">
    <source>
        <dbReference type="Proteomes" id="UP000283383"/>
    </source>
</evidence>
<dbReference type="STRING" id="62708.A0A420HXC3"/>
<dbReference type="EMBL" id="MCBQ01015117">
    <property type="protein sequence ID" value="RKF62009.1"/>
    <property type="molecule type" value="Genomic_DNA"/>
</dbReference>
<dbReference type="InterPro" id="IPR029063">
    <property type="entry name" value="SAM-dependent_MTases_sf"/>
</dbReference>
<sequence>MSMSQSYTAQSALLPGRSLPSSHDDDLDSTLGDDDSSGAEYCSATESIYDFRVENGRTYHAYMDGKYLFPNDEPSSKPSMGLQVVLRMDIVYQAITRIFNGKAFFAPVRHPHRVVDMGTGTGAWAIDVGDQYPEAHVIGIDLSPIQPKWVAPNVEFRVDDIENPWAISRSISLIHSRLMSGHSIRSWPNYLRECFSHLSPGGWVEAQEISWLPLCSPSGPFPPESSILRWHSIFHRGMRNAGHNLCISAEDIARAMEEAGFINVRVHREILPMGPWCSDRRMREAGTLVRESVLQGIGGISSAVFTRILGWGILDMELFLERVRKEFRSKKIHGFWPLLVLHPSFFPCLPYPLLYIAEESRHFFNNLQREVLKHHVQLVRKNYPQLTP</sequence>
<comment type="caution">
    <text evidence="2">The sequence shown here is derived from an EMBL/GenBank/DDBJ whole genome shotgun (WGS) entry which is preliminary data.</text>
</comment>
<keyword evidence="3" id="KW-1185">Reference proteome</keyword>
<dbReference type="Pfam" id="PF13489">
    <property type="entry name" value="Methyltransf_23"/>
    <property type="match status" value="1"/>
</dbReference>
<dbReference type="PANTHER" id="PTHR43591:SF10">
    <property type="entry name" value="ABC TRANSMEMBRANE TYPE-1 DOMAIN-CONTAINING PROTEIN-RELATED"/>
    <property type="match status" value="1"/>
</dbReference>
<dbReference type="AlphaFoldDB" id="A0A420HXC3"/>
<dbReference type="Gene3D" id="3.40.50.150">
    <property type="entry name" value="Vaccinia Virus protein VP39"/>
    <property type="match status" value="1"/>
</dbReference>
<evidence type="ECO:0000313" key="2">
    <source>
        <dbReference type="EMBL" id="RKF62009.1"/>
    </source>
</evidence>
<feature type="compositionally biased region" description="Polar residues" evidence="1">
    <location>
        <begin position="1"/>
        <end position="11"/>
    </location>
</feature>